<gene>
    <name evidence="1" type="ORF">GKO32_21480</name>
</gene>
<dbReference type="Proteomes" id="UP000440096">
    <property type="component" value="Unassembled WGS sequence"/>
</dbReference>
<reference evidence="1 2" key="1">
    <citation type="submission" date="2019-11" db="EMBL/GenBank/DDBJ databases">
        <title>Draft genome of Amycolatopsis RM579.</title>
        <authorList>
            <person name="Duangmal K."/>
            <person name="Mingma R."/>
        </authorList>
    </citation>
    <scope>NUCLEOTIDE SEQUENCE [LARGE SCALE GENOMIC DNA]</scope>
    <source>
        <strain evidence="1 2">RM579</strain>
    </source>
</reference>
<keyword evidence="2" id="KW-1185">Reference proteome</keyword>
<name>A0A6N7Z6J0_9PSEU</name>
<proteinExistence type="predicted"/>
<evidence type="ECO:0000313" key="2">
    <source>
        <dbReference type="Proteomes" id="UP000440096"/>
    </source>
</evidence>
<protein>
    <submittedName>
        <fullName evidence="1">Uncharacterized protein</fullName>
    </submittedName>
</protein>
<dbReference type="EMBL" id="WMBA01000035">
    <property type="protein sequence ID" value="MTD56524.1"/>
    <property type="molecule type" value="Genomic_DNA"/>
</dbReference>
<comment type="caution">
    <text evidence="1">The sequence shown here is derived from an EMBL/GenBank/DDBJ whole genome shotgun (WGS) entry which is preliminary data.</text>
</comment>
<accession>A0A6N7Z6J0</accession>
<organism evidence="1 2">
    <name type="scientific">Amycolatopsis pithecellobii</name>
    <dbReference type="NCBI Taxonomy" id="664692"/>
    <lineage>
        <taxon>Bacteria</taxon>
        <taxon>Bacillati</taxon>
        <taxon>Actinomycetota</taxon>
        <taxon>Actinomycetes</taxon>
        <taxon>Pseudonocardiales</taxon>
        <taxon>Pseudonocardiaceae</taxon>
        <taxon>Amycolatopsis</taxon>
    </lineage>
</organism>
<dbReference type="RefSeq" id="WP_154758685.1">
    <property type="nucleotide sequence ID" value="NZ_WMBA01000035.1"/>
</dbReference>
<evidence type="ECO:0000313" key="1">
    <source>
        <dbReference type="EMBL" id="MTD56524.1"/>
    </source>
</evidence>
<dbReference type="AlphaFoldDB" id="A0A6N7Z6J0"/>
<sequence>MERDLGGGSRVAQMLKETEKVADGPRLQWCDETGSPRRHHCGRRPACRLRRLLHRRWSIGDQFEQRRRAVQEPELVVNEQRGVGSAVVAPAELPTSRASSPSVII</sequence>